<organism evidence="2 3">
    <name type="scientific">Glomus cerebriforme</name>
    <dbReference type="NCBI Taxonomy" id="658196"/>
    <lineage>
        <taxon>Eukaryota</taxon>
        <taxon>Fungi</taxon>
        <taxon>Fungi incertae sedis</taxon>
        <taxon>Mucoromycota</taxon>
        <taxon>Glomeromycotina</taxon>
        <taxon>Glomeromycetes</taxon>
        <taxon>Glomerales</taxon>
        <taxon>Glomeraceae</taxon>
        <taxon>Glomus</taxon>
    </lineage>
</organism>
<sequence length="88" mass="10777">MHQKEIYIIIYKRILQTLHGIDKNYLCYGKFQKDLKLFIKQNLFIEIFTVEIYCLMIMIVIVIGNGKLEIWDYHNLLIIHHQIMKYME</sequence>
<dbReference type="Proteomes" id="UP000265703">
    <property type="component" value="Unassembled WGS sequence"/>
</dbReference>
<evidence type="ECO:0000313" key="2">
    <source>
        <dbReference type="EMBL" id="RIA83145.1"/>
    </source>
</evidence>
<dbReference type="EMBL" id="QKYT01000595">
    <property type="protein sequence ID" value="RIA83145.1"/>
    <property type="molecule type" value="Genomic_DNA"/>
</dbReference>
<accession>A0A397SFX9</accession>
<evidence type="ECO:0000256" key="1">
    <source>
        <dbReference type="SAM" id="Phobius"/>
    </source>
</evidence>
<keyword evidence="1" id="KW-0812">Transmembrane</keyword>
<reference evidence="2 3" key="1">
    <citation type="submission" date="2018-06" db="EMBL/GenBank/DDBJ databases">
        <title>Comparative genomics reveals the genomic features of Rhizophagus irregularis, R. cerebriforme, R. diaphanum and Gigaspora rosea, and their symbiotic lifestyle signature.</title>
        <authorList>
            <person name="Morin E."/>
            <person name="San Clemente H."/>
            <person name="Chen E.C.H."/>
            <person name="De La Providencia I."/>
            <person name="Hainaut M."/>
            <person name="Kuo A."/>
            <person name="Kohler A."/>
            <person name="Murat C."/>
            <person name="Tang N."/>
            <person name="Roy S."/>
            <person name="Loubradou J."/>
            <person name="Henrissat B."/>
            <person name="Grigoriev I.V."/>
            <person name="Corradi N."/>
            <person name="Roux C."/>
            <person name="Martin F.M."/>
        </authorList>
    </citation>
    <scope>NUCLEOTIDE SEQUENCE [LARGE SCALE GENOMIC DNA]</scope>
    <source>
        <strain evidence="2 3">DAOM 227022</strain>
    </source>
</reference>
<keyword evidence="1" id="KW-0472">Membrane</keyword>
<feature type="transmembrane region" description="Helical" evidence="1">
    <location>
        <begin position="43"/>
        <end position="63"/>
    </location>
</feature>
<evidence type="ECO:0000313" key="3">
    <source>
        <dbReference type="Proteomes" id="UP000265703"/>
    </source>
</evidence>
<comment type="caution">
    <text evidence="2">The sequence shown here is derived from an EMBL/GenBank/DDBJ whole genome shotgun (WGS) entry which is preliminary data.</text>
</comment>
<protein>
    <submittedName>
        <fullName evidence="2">Uncharacterized protein</fullName>
    </submittedName>
</protein>
<keyword evidence="1" id="KW-1133">Transmembrane helix</keyword>
<dbReference type="AlphaFoldDB" id="A0A397SFX9"/>
<gene>
    <name evidence="2" type="ORF">C1645_787004</name>
</gene>
<proteinExistence type="predicted"/>
<keyword evidence="3" id="KW-1185">Reference proteome</keyword>
<name>A0A397SFX9_9GLOM</name>